<dbReference type="OrthoDB" id="3664706at2759"/>
<keyword evidence="8" id="KW-0812">Transmembrane</keyword>
<evidence type="ECO:0000256" key="8">
    <source>
        <dbReference type="SAM" id="Phobius"/>
    </source>
</evidence>
<organism evidence="10 12">
    <name type="scientific">Pyrenophora tritici-repentis</name>
    <dbReference type="NCBI Taxonomy" id="45151"/>
    <lineage>
        <taxon>Eukaryota</taxon>
        <taxon>Fungi</taxon>
        <taxon>Dikarya</taxon>
        <taxon>Ascomycota</taxon>
        <taxon>Pezizomycotina</taxon>
        <taxon>Dothideomycetes</taxon>
        <taxon>Pleosporomycetidae</taxon>
        <taxon>Pleosporales</taxon>
        <taxon>Pleosporineae</taxon>
        <taxon>Pleosporaceae</taxon>
        <taxon>Pyrenophora</taxon>
    </lineage>
</organism>
<dbReference type="InterPro" id="IPR050087">
    <property type="entry name" value="AON_synthase_class-II"/>
</dbReference>
<dbReference type="Proteomes" id="UP000245464">
    <property type="component" value="Chromosome 6"/>
</dbReference>
<evidence type="ECO:0000256" key="7">
    <source>
        <dbReference type="SAM" id="MobiDB-lite"/>
    </source>
</evidence>
<dbReference type="GO" id="GO:0030170">
    <property type="term" value="F:pyridoxal phosphate binding"/>
    <property type="evidence" value="ECO:0007669"/>
    <property type="project" value="InterPro"/>
</dbReference>
<comment type="cofactor">
    <cofactor evidence="1">
        <name>pyridoxal 5'-phosphate</name>
        <dbReference type="ChEBI" id="CHEBI:597326"/>
    </cofactor>
</comment>
<dbReference type="PROSITE" id="PS00599">
    <property type="entry name" value="AA_TRANSFER_CLASS_2"/>
    <property type="match status" value="1"/>
</dbReference>
<reference evidence="10" key="1">
    <citation type="journal article" date="2018" name="BMC Genomics">
        <title>Comparative genomics of the wheat fungal pathogen Pyrenophora tritici-repentis reveals chromosomal variations and genome plasticity.</title>
        <authorList>
            <person name="Moolhuijzen P."/>
            <person name="See P.T."/>
            <person name="Hane J.K."/>
            <person name="Shi G."/>
            <person name="Liu Z."/>
            <person name="Oliver R.P."/>
            <person name="Moffat C.S."/>
        </authorList>
    </citation>
    <scope>NUCLEOTIDE SEQUENCE [LARGE SCALE GENOMIC DNA]</scope>
    <source>
        <strain evidence="10">M4</strain>
    </source>
</reference>
<feature type="domain" description="Aminotransferase class I/classII large" evidence="9">
    <location>
        <begin position="175"/>
        <end position="479"/>
    </location>
</feature>
<dbReference type="InterPro" id="IPR015421">
    <property type="entry name" value="PyrdxlP-dep_Trfase_major"/>
</dbReference>
<dbReference type="GO" id="GO:0008483">
    <property type="term" value="F:transaminase activity"/>
    <property type="evidence" value="ECO:0007669"/>
    <property type="project" value="UniProtKB-KW"/>
</dbReference>
<dbReference type="Gene3D" id="3.90.1150.10">
    <property type="entry name" value="Aspartate Aminotransferase, domain 1"/>
    <property type="match status" value="1"/>
</dbReference>
<reference evidence="11" key="3">
    <citation type="journal article" date="2022" name="bioRxiv">
        <title>A global pangenome for the wheat fungal pathogen Pyrenophora tritici-repentis and prediction of effector protein structural homology.</title>
        <authorList>
            <person name="Moolhuijzen P."/>
            <person name="See P.T."/>
            <person name="Shi G."/>
            <person name="Powell H.R."/>
            <person name="Cockram J."/>
            <person name="Jorgensen L.N."/>
            <person name="Benslimane H."/>
            <person name="Strelkov S.E."/>
            <person name="Turner J."/>
            <person name="Liu Z."/>
            <person name="Moffat C.S."/>
        </authorList>
    </citation>
    <scope>NUCLEOTIDE SEQUENCE</scope>
    <source>
        <strain evidence="11">86-124</strain>
    </source>
</reference>
<keyword evidence="8" id="KW-0472">Membrane</keyword>
<evidence type="ECO:0000313" key="13">
    <source>
        <dbReference type="Proteomes" id="UP000249757"/>
    </source>
</evidence>
<feature type="region of interest" description="Disordered" evidence="7">
    <location>
        <begin position="1"/>
        <end position="31"/>
    </location>
</feature>
<dbReference type="InterPro" id="IPR015422">
    <property type="entry name" value="PyrdxlP-dep_Trfase_small"/>
</dbReference>
<evidence type="ECO:0000313" key="11">
    <source>
        <dbReference type="EMBL" id="KAI1510914.1"/>
    </source>
</evidence>
<dbReference type="Proteomes" id="UP000249757">
    <property type="component" value="Unassembled WGS sequence"/>
</dbReference>
<keyword evidence="5" id="KW-0663">Pyridoxal phosphate</keyword>
<evidence type="ECO:0000313" key="12">
    <source>
        <dbReference type="Proteomes" id="UP000245464"/>
    </source>
</evidence>
<evidence type="ECO:0000259" key="9">
    <source>
        <dbReference type="Pfam" id="PF00155"/>
    </source>
</evidence>
<dbReference type="Gene3D" id="3.40.640.10">
    <property type="entry name" value="Type I PLP-dependent aspartate aminotransferase-like (Major domain)"/>
    <property type="match status" value="2"/>
</dbReference>
<evidence type="ECO:0000256" key="6">
    <source>
        <dbReference type="ARBA" id="ARBA00048528"/>
    </source>
</evidence>
<sequence length="840" mass="92687">MSRSQAETIPTMFTIQDREEDRKRSKSKISDLSEKQKDWNISVVKKLRRETCPNRVGTLAKLREYMLFASSEIWVRSQDGVQQFKALSANARFSHYVVDPFYRWYGLNDRVVITAGLGRIGLIDSLGQQDSCVNGGSFNYAGLYKMPVEYEALQRRCLNQLPHCGARDVQELRGELSRSIAAFFGNDCCHLTSTGFGANVLAFPAIIQNDWMVIMDEKCHKSMFVGSFLSEAGMRKRFKHNDMEELESILRTAGRRYSNIMVAVEGIYSMDGTMPPLEALNELKIRYKFTLYCDEAHSFLSVGRTGRGCLEYWNDKHPTRKLPADLIDIRSGTFSKAVGAIGGFVCTSRRFDAVLRCQNDKLAERCESLPTAAILQALWALKRPLHLANNIARLRGISEFCHEELDLQGVYVYGDGETPMLPVHTGAPTRASELSYLLRKLGLVCPPISKPAVGIWESRVRIGLSPDFTDEDVNTLVSAVVQACHKIGISRPSKNTRRLFKSITSRDSILEEETARALQEMTCLLDSQIAKAAGSHMAKERHPQNIVQAGYAALKKHGLGAGSSRFILGTFLPHLDAESLTAVILGQPAAITYADSGLGLMSTVAALCRPIISYSQHNFLVPVDAPSAVKDGLRVASRSCGTTVITYTGLEMLVMLLRAADGDARVYNTVYVSIRPGGGVGTDLCGLTARLATAQRKNKNNVTLLIDNDDGRQPTNVPSKISLGPAVNVSKPLEELSIRILISGSYRSALGLCGGYIAGDKAIVEELRYSSCCYMFSTSPLPMHMAMVTEALATSHCALENKSTQSGRGFHRSKIFGDLYYFGFALFVLQTVSLLLLFVF</sequence>
<evidence type="ECO:0000256" key="3">
    <source>
        <dbReference type="ARBA" id="ARBA00013220"/>
    </source>
</evidence>
<dbReference type="InterPro" id="IPR001917">
    <property type="entry name" value="Aminotrans_II_pyridoxalP_BS"/>
</dbReference>
<gene>
    <name evidence="11" type="ORF">Ptr86124_010035</name>
    <name evidence="10" type="ORF">PtrM4_117000</name>
</gene>
<dbReference type="GO" id="GO:0004758">
    <property type="term" value="F:serine C-palmitoyltransferase activity"/>
    <property type="evidence" value="ECO:0007669"/>
    <property type="project" value="UniProtKB-EC"/>
</dbReference>
<name>A0A317ALK4_9PLEO</name>
<dbReference type="PANTHER" id="PTHR13693">
    <property type="entry name" value="CLASS II AMINOTRANSFERASE/8-AMINO-7-OXONONANOATE SYNTHASE"/>
    <property type="match status" value="1"/>
</dbReference>
<dbReference type="EC" id="2.3.1.50" evidence="3"/>
<evidence type="ECO:0000256" key="2">
    <source>
        <dbReference type="ARBA" id="ARBA00008392"/>
    </source>
</evidence>
<evidence type="ECO:0000313" key="10">
    <source>
        <dbReference type="EMBL" id="KAF7569285.1"/>
    </source>
</evidence>
<dbReference type="AlphaFoldDB" id="A0A317ALK4"/>
<reference evidence="13" key="4">
    <citation type="journal article" date="2022" name="Microb. Genom.">
        <title>A global pangenome for the wheat fungal pathogen Pyrenophora tritici-repentis and prediction of effector protein structural homology.</title>
        <authorList>
            <person name="Moolhuijzen P.M."/>
            <person name="See P.T."/>
            <person name="Shi G."/>
            <person name="Powell H.R."/>
            <person name="Cockram J."/>
            <person name="Jorgensen L.N."/>
            <person name="Benslimane H."/>
            <person name="Strelkov S.E."/>
            <person name="Turner J."/>
            <person name="Liu Z."/>
            <person name="Moffat C.S."/>
        </authorList>
    </citation>
    <scope>NUCLEOTIDE SEQUENCE [LARGE SCALE GENOMIC DNA]</scope>
</reference>
<dbReference type="InterPro" id="IPR004839">
    <property type="entry name" value="Aminotransferase_I/II_large"/>
</dbReference>
<dbReference type="EMBL" id="NRDI02000015">
    <property type="protein sequence ID" value="KAI1510914.1"/>
    <property type="molecule type" value="Genomic_DNA"/>
</dbReference>
<protein>
    <recommendedName>
        <fullName evidence="3">serine C-palmitoyltransferase</fullName>
        <ecNumber evidence="3">2.3.1.50</ecNumber>
    </recommendedName>
</protein>
<keyword evidence="8" id="KW-1133">Transmembrane helix</keyword>
<comment type="caution">
    <text evidence="10">The sequence shown here is derived from an EMBL/GenBank/DDBJ whole genome shotgun (WGS) entry which is preliminary data.</text>
</comment>
<dbReference type="PANTHER" id="PTHR13693:SF3">
    <property type="entry name" value="LD36009P"/>
    <property type="match status" value="1"/>
</dbReference>
<dbReference type="EMBL" id="NQIK02000006">
    <property type="protein sequence ID" value="KAF7569285.1"/>
    <property type="molecule type" value="Genomic_DNA"/>
</dbReference>
<evidence type="ECO:0000256" key="1">
    <source>
        <dbReference type="ARBA" id="ARBA00001933"/>
    </source>
</evidence>
<keyword evidence="13" id="KW-1185">Reference proteome</keyword>
<dbReference type="Pfam" id="PF00155">
    <property type="entry name" value="Aminotran_1_2"/>
    <property type="match status" value="1"/>
</dbReference>
<accession>A0A317ALK4</accession>
<evidence type="ECO:0000256" key="4">
    <source>
        <dbReference type="ARBA" id="ARBA00022679"/>
    </source>
</evidence>
<feature type="compositionally biased region" description="Basic and acidic residues" evidence="7">
    <location>
        <begin position="16"/>
        <end position="31"/>
    </location>
</feature>
<dbReference type="SUPFAM" id="SSF53383">
    <property type="entry name" value="PLP-dependent transferases"/>
    <property type="match status" value="2"/>
</dbReference>
<proteinExistence type="inferred from homology"/>
<feature type="compositionally biased region" description="Polar residues" evidence="7">
    <location>
        <begin position="1"/>
        <end position="14"/>
    </location>
</feature>
<comment type="catalytic activity">
    <reaction evidence="6">
        <text>L-serine + hexadecanoyl-CoA + H(+) = 3-oxosphinganine + CO2 + CoA</text>
        <dbReference type="Rhea" id="RHEA:14761"/>
        <dbReference type="ChEBI" id="CHEBI:15378"/>
        <dbReference type="ChEBI" id="CHEBI:16526"/>
        <dbReference type="ChEBI" id="CHEBI:33384"/>
        <dbReference type="ChEBI" id="CHEBI:57287"/>
        <dbReference type="ChEBI" id="CHEBI:57379"/>
        <dbReference type="ChEBI" id="CHEBI:58299"/>
        <dbReference type="EC" id="2.3.1.50"/>
    </reaction>
</comment>
<feature type="transmembrane region" description="Helical" evidence="8">
    <location>
        <begin position="819"/>
        <end position="839"/>
    </location>
</feature>
<dbReference type="InterPro" id="IPR015424">
    <property type="entry name" value="PyrdxlP-dep_Trfase"/>
</dbReference>
<evidence type="ECO:0000256" key="5">
    <source>
        <dbReference type="ARBA" id="ARBA00022898"/>
    </source>
</evidence>
<keyword evidence="4" id="KW-0808">Transferase</keyword>
<reference evidence="11" key="2">
    <citation type="submission" date="2021-05" db="EMBL/GenBank/DDBJ databases">
        <authorList>
            <person name="Moolhuijzen P.M."/>
            <person name="Moffat C.S."/>
        </authorList>
    </citation>
    <scope>NUCLEOTIDE SEQUENCE</scope>
    <source>
        <strain evidence="11">86-124</strain>
    </source>
</reference>
<keyword evidence="11" id="KW-0032">Aminotransferase</keyword>
<comment type="similarity">
    <text evidence="2">Belongs to the class-II pyridoxal-phosphate-dependent aminotransferase family.</text>
</comment>